<protein>
    <recommendedName>
        <fullName evidence="1">Baseplate protein J-like barrel domain-containing protein</fullName>
    </recommendedName>
</protein>
<keyword evidence="3" id="KW-1185">Reference proteome</keyword>
<evidence type="ECO:0000313" key="3">
    <source>
        <dbReference type="Proteomes" id="UP000216033"/>
    </source>
</evidence>
<dbReference type="RefSeq" id="WP_095351476.1">
    <property type="nucleotide sequence ID" value="NZ_JBDNKQ010000032.1"/>
</dbReference>
<dbReference type="STRING" id="1231343.Absy_008_196"/>
<evidence type="ECO:0000259" key="1">
    <source>
        <dbReference type="Pfam" id="PF04865"/>
    </source>
</evidence>
<dbReference type="EMBL" id="NDFP01000008">
    <property type="protein sequence ID" value="PAL24765.1"/>
    <property type="molecule type" value="Genomic_DNA"/>
</dbReference>
<comment type="caution">
    <text evidence="2">The sequence shown here is derived from an EMBL/GenBank/DDBJ whole genome shotgun (WGS) entry which is preliminary data.</text>
</comment>
<feature type="domain" description="Baseplate protein J-like barrel" evidence="1">
    <location>
        <begin position="116"/>
        <end position="193"/>
    </location>
</feature>
<reference evidence="2 3" key="1">
    <citation type="submission" date="2017-04" db="EMBL/GenBank/DDBJ databases">
        <title>Kefir bacterial isolates.</title>
        <authorList>
            <person name="Kim Y."/>
            <person name="Blasche S."/>
            <person name="Patil K.R."/>
        </authorList>
    </citation>
    <scope>NUCLEOTIDE SEQUENCE [LARGE SCALE GENOMIC DNA]</scope>
    <source>
        <strain evidence="2 3">KR-2</strain>
    </source>
</reference>
<gene>
    <name evidence="2" type="ORF">B9K05_08690</name>
</gene>
<dbReference type="Proteomes" id="UP000216033">
    <property type="component" value="Unassembled WGS sequence"/>
</dbReference>
<dbReference type="Pfam" id="PF04865">
    <property type="entry name" value="Baseplate_J"/>
    <property type="match status" value="1"/>
</dbReference>
<evidence type="ECO:0000313" key="2">
    <source>
        <dbReference type="EMBL" id="PAL24765.1"/>
    </source>
</evidence>
<proteinExistence type="predicted"/>
<sequence>MSGSSSLDVASVGTTSVPAPTMTDAGFVAPAESAVLAGVLADMNAAFGNVLNTDLSTPQGQLAMSLTAIVGDAYDQMLALFNGVDPERASGRMQDAIGNLYFMTRKPATATVVTCQCLGAAGTTVPQGTLVQDGSARTYAADSAIVLDATGSGVGTFSCTVTGAVECPPQSIGVYQSVVGLTSISNAAAGVTGVAVEGRQAFEQRRQQTVARNAVGPLDALAGEVLSVTGVSDAYVTDNSTAQAVTVGGVNLPAHSLYVCVNGGADADVALAILRKKPPGCASTGTTSVTVVDPNASYATPPAYTVQFTRAQAVPVYVAVVLAAGTDVPSTAGADAQAAIVAAFNGAVGAQRVPIGGMVYASRFYASLSGLGAWVKIVDVTVGLAQNPTGFTVQMGLDQIAVVSAATVSVVVR</sequence>
<dbReference type="AlphaFoldDB" id="A0A270BIE0"/>
<accession>A0A270BIE0</accession>
<organism evidence="2 3">
    <name type="scientific">Acetobacter syzygii</name>
    <dbReference type="NCBI Taxonomy" id="146476"/>
    <lineage>
        <taxon>Bacteria</taxon>
        <taxon>Pseudomonadati</taxon>
        <taxon>Pseudomonadota</taxon>
        <taxon>Alphaproteobacteria</taxon>
        <taxon>Acetobacterales</taxon>
        <taxon>Acetobacteraceae</taxon>
        <taxon>Acetobacter</taxon>
    </lineage>
</organism>
<name>A0A270BIE0_9PROT</name>
<dbReference type="OrthoDB" id="7497539at2"/>
<dbReference type="InterPro" id="IPR006949">
    <property type="entry name" value="Barrel_Baseplate_J-like"/>
</dbReference>